<reference evidence="2 3" key="1">
    <citation type="submission" date="2019-06" db="EMBL/GenBank/DDBJ databases">
        <title>Sorghum-associated microbial communities from plants grown in Nebraska, USA.</title>
        <authorList>
            <person name="Schachtman D."/>
        </authorList>
    </citation>
    <scope>NUCLEOTIDE SEQUENCE [LARGE SCALE GENOMIC DNA]</scope>
    <source>
        <strain evidence="2 3">110</strain>
    </source>
</reference>
<proteinExistence type="predicted"/>
<feature type="transmembrane region" description="Helical" evidence="1">
    <location>
        <begin position="56"/>
        <end position="73"/>
    </location>
</feature>
<comment type="caution">
    <text evidence="2">The sequence shown here is derived from an EMBL/GenBank/DDBJ whole genome shotgun (WGS) entry which is preliminary data.</text>
</comment>
<name>A0A543ELK4_9FLAO</name>
<organism evidence="2 3">
    <name type="scientific">Chryseobacterium aquifrigidense</name>
    <dbReference type="NCBI Taxonomy" id="558021"/>
    <lineage>
        <taxon>Bacteria</taxon>
        <taxon>Pseudomonadati</taxon>
        <taxon>Bacteroidota</taxon>
        <taxon>Flavobacteriia</taxon>
        <taxon>Flavobacteriales</taxon>
        <taxon>Weeksellaceae</taxon>
        <taxon>Chryseobacterium group</taxon>
        <taxon>Chryseobacterium</taxon>
    </lineage>
</organism>
<feature type="transmembrane region" description="Helical" evidence="1">
    <location>
        <begin position="6"/>
        <end position="22"/>
    </location>
</feature>
<evidence type="ECO:0000313" key="2">
    <source>
        <dbReference type="EMBL" id="TQM22464.1"/>
    </source>
</evidence>
<accession>A0A543ELK4</accession>
<evidence type="ECO:0000313" key="3">
    <source>
        <dbReference type="Proteomes" id="UP000316437"/>
    </source>
</evidence>
<gene>
    <name evidence="2" type="ORF">FB551_2177</name>
</gene>
<dbReference type="Proteomes" id="UP000316437">
    <property type="component" value="Unassembled WGS sequence"/>
</dbReference>
<dbReference type="EMBL" id="VFPD01000001">
    <property type="protein sequence ID" value="TQM22464.1"/>
    <property type="molecule type" value="Genomic_DNA"/>
</dbReference>
<keyword evidence="1" id="KW-1133">Transmembrane helix</keyword>
<evidence type="ECO:0000256" key="1">
    <source>
        <dbReference type="SAM" id="Phobius"/>
    </source>
</evidence>
<keyword evidence="1" id="KW-0812">Transmembrane</keyword>
<sequence length="124" mass="14516">MNTILQIILLTIIFSNSIFLMLEKNISSFKIFKLSWLIALIDILVILVFFELRQSMILYITFTSIIVVFTLGLRSFVNSYSTNTLQNHDNKKRLVNFFAYFLLFFLVMLTIGVMKNLLFDSPLE</sequence>
<feature type="transmembrane region" description="Helical" evidence="1">
    <location>
        <begin position="94"/>
        <end position="114"/>
    </location>
</feature>
<keyword evidence="3" id="KW-1185">Reference proteome</keyword>
<protein>
    <submittedName>
        <fullName evidence="2">Uncharacterized protein</fullName>
    </submittedName>
</protein>
<feature type="transmembrane region" description="Helical" evidence="1">
    <location>
        <begin position="34"/>
        <end position="50"/>
    </location>
</feature>
<keyword evidence="1" id="KW-0472">Membrane</keyword>
<dbReference type="AlphaFoldDB" id="A0A543ELK4"/>